<dbReference type="PANTHER" id="PTHR45586">
    <property type="entry name" value="TPR REPEAT-CONTAINING PROTEIN PA4667"/>
    <property type="match status" value="1"/>
</dbReference>
<feature type="transmembrane region" description="Helical" evidence="6">
    <location>
        <begin position="12"/>
        <end position="32"/>
    </location>
</feature>
<dbReference type="SMART" id="SM00028">
    <property type="entry name" value="TPR"/>
    <property type="match status" value="8"/>
</dbReference>
<evidence type="ECO:0000256" key="4">
    <source>
        <dbReference type="SAM" id="Coils"/>
    </source>
</evidence>
<dbReference type="InterPro" id="IPR011990">
    <property type="entry name" value="TPR-like_helical_dom_sf"/>
</dbReference>
<dbReference type="SUPFAM" id="SSF48452">
    <property type="entry name" value="TPR-like"/>
    <property type="match status" value="2"/>
</dbReference>
<organism evidence="8 9">
    <name type="scientific">Thermogutta terrifontis</name>
    <dbReference type="NCBI Taxonomy" id="1331910"/>
    <lineage>
        <taxon>Bacteria</taxon>
        <taxon>Pseudomonadati</taxon>
        <taxon>Planctomycetota</taxon>
        <taxon>Planctomycetia</taxon>
        <taxon>Pirellulales</taxon>
        <taxon>Thermoguttaceae</taxon>
        <taxon>Thermogutta</taxon>
    </lineage>
</organism>
<protein>
    <submittedName>
        <fullName evidence="8">TPR Domain containing protein</fullName>
    </submittedName>
</protein>
<feature type="compositionally biased region" description="Polar residues" evidence="5">
    <location>
        <begin position="87"/>
        <end position="96"/>
    </location>
</feature>
<evidence type="ECO:0000256" key="2">
    <source>
        <dbReference type="ARBA" id="ARBA00022803"/>
    </source>
</evidence>
<dbReference type="InterPro" id="IPR019734">
    <property type="entry name" value="TPR_rpt"/>
</dbReference>
<evidence type="ECO:0000313" key="9">
    <source>
        <dbReference type="Proteomes" id="UP000215086"/>
    </source>
</evidence>
<evidence type="ECO:0000256" key="3">
    <source>
        <dbReference type="PROSITE-ProRule" id="PRU00339"/>
    </source>
</evidence>
<dbReference type="Gene3D" id="1.25.40.10">
    <property type="entry name" value="Tetratricopeptide repeat domain"/>
    <property type="match status" value="2"/>
</dbReference>
<dbReference type="Pfam" id="PF03704">
    <property type="entry name" value="BTAD"/>
    <property type="match status" value="1"/>
</dbReference>
<keyword evidence="1" id="KW-0677">Repeat</keyword>
<keyword evidence="2 3" id="KW-0802">TPR repeat</keyword>
<accession>A0A286RHR1</accession>
<dbReference type="Pfam" id="PF13432">
    <property type="entry name" value="TPR_16"/>
    <property type="match status" value="2"/>
</dbReference>
<feature type="domain" description="Bacterial transcriptional activator" evidence="7">
    <location>
        <begin position="154"/>
        <end position="236"/>
    </location>
</feature>
<keyword evidence="6" id="KW-0812">Transmembrane</keyword>
<evidence type="ECO:0000256" key="1">
    <source>
        <dbReference type="ARBA" id="ARBA00022737"/>
    </source>
</evidence>
<dbReference type="InterPro" id="IPR051012">
    <property type="entry name" value="CellSynth/LPSAsmb/PSIAsmb"/>
</dbReference>
<dbReference type="PROSITE" id="PS50005">
    <property type="entry name" value="TPR"/>
    <property type="match status" value="1"/>
</dbReference>
<dbReference type="InterPro" id="IPR005158">
    <property type="entry name" value="BTAD"/>
</dbReference>
<evidence type="ECO:0000313" key="8">
    <source>
        <dbReference type="EMBL" id="ASV75472.1"/>
    </source>
</evidence>
<keyword evidence="6" id="KW-1133">Transmembrane helix</keyword>
<keyword evidence="4" id="KW-0175">Coiled coil</keyword>
<keyword evidence="9" id="KW-1185">Reference proteome</keyword>
<gene>
    <name evidence="8" type="ORF">THTE_2870</name>
</gene>
<feature type="repeat" description="TPR" evidence="3">
    <location>
        <begin position="468"/>
        <end position="501"/>
    </location>
</feature>
<evidence type="ECO:0000256" key="5">
    <source>
        <dbReference type="SAM" id="MobiDB-lite"/>
    </source>
</evidence>
<feature type="region of interest" description="Disordered" evidence="5">
    <location>
        <begin position="37"/>
        <end position="113"/>
    </location>
</feature>
<sequence>MTAEYPDPSSTMRYPVAFLLLLFMLGILPGWLSVGSTGRGSVASKETPPKLSTLPTQLTRGETVAKQPSPPVPMSLGEKVLSPRESLLTSAASPSETPGRIAPPTEDEFPPSVPRTREALLDEAKMVATSVVQRYPESPLALAILATWQMLTNQDGEAEQTWRKVLAMDNRFLDAYEALIQLAGKRQDHDEVIRLARRVIEVAPQQEFGYLHLADALSAQGKDEEAVAVLQEYVSLNQNASLDVQKLRAKILLRLGQYAEAEKVLDAIPAHLAEAELAELRAALAAAQGDPDRAEKYLQQMETVTPSKEPATRSTAATRLPPEIEKLLADVALLETKAAKMYYVYRDFIRTEIYLRRAIALDPNCREARRALVAFYQEQKRYSQMEKALEEWLRAEPDRLQIYVGLAACYGGRRDFEKTEAILQEAARRFPENPLPLAMLARLYIDAQRKTEEAVPLAEKVVKLQPIAVNYQLLAEALEAVGRTDEALEAIDQAMKLDPGQSLFQSVHQRLLKKAGQTPPAKEGNAG</sequence>
<dbReference type="Proteomes" id="UP000215086">
    <property type="component" value="Chromosome"/>
</dbReference>
<dbReference type="RefSeq" id="WP_095415524.1">
    <property type="nucleotide sequence ID" value="NZ_CP018477.1"/>
</dbReference>
<feature type="coiled-coil region" evidence="4">
    <location>
        <begin position="230"/>
        <end position="290"/>
    </location>
</feature>
<proteinExistence type="predicted"/>
<dbReference type="KEGG" id="ttf:THTE_2870"/>
<dbReference type="PANTHER" id="PTHR45586:SF1">
    <property type="entry name" value="LIPOPOLYSACCHARIDE ASSEMBLY PROTEIN B"/>
    <property type="match status" value="1"/>
</dbReference>
<name>A0A286RHR1_9BACT</name>
<keyword evidence="6" id="KW-0472">Membrane</keyword>
<dbReference type="OrthoDB" id="500470at2"/>
<evidence type="ECO:0000259" key="7">
    <source>
        <dbReference type="Pfam" id="PF03704"/>
    </source>
</evidence>
<evidence type="ECO:0000256" key="6">
    <source>
        <dbReference type="SAM" id="Phobius"/>
    </source>
</evidence>
<dbReference type="AlphaFoldDB" id="A0A286RHR1"/>
<dbReference type="EMBL" id="CP018477">
    <property type="protein sequence ID" value="ASV75472.1"/>
    <property type="molecule type" value="Genomic_DNA"/>
</dbReference>
<reference evidence="8 9" key="1">
    <citation type="journal article" name="Front. Microbiol.">
        <title>Sugar Metabolism of the First Thermophilic Planctomycete Thermogutta terrifontis: Comparative Genomic and Transcriptomic Approaches.</title>
        <authorList>
            <person name="Elcheninov A.G."/>
            <person name="Menzel P."/>
            <person name="Gudbergsdottir S.R."/>
            <person name="Slesarev A.I."/>
            <person name="Kadnikov V.V."/>
            <person name="Krogh A."/>
            <person name="Bonch-Osmolovskaya E.A."/>
            <person name="Peng X."/>
            <person name="Kublanov I.V."/>
        </authorList>
    </citation>
    <scope>NUCLEOTIDE SEQUENCE [LARGE SCALE GENOMIC DNA]</scope>
    <source>
        <strain evidence="8 9">R1</strain>
    </source>
</reference>